<organism evidence="2 3">
    <name type="scientific">Trichosporon asahii var. asahii (strain ATCC 90039 / CBS 2479 / JCM 2466 / KCTC 7840 / NBRC 103889/ NCYC 2677 / UAMH 7654)</name>
    <name type="common">Yeast</name>
    <dbReference type="NCBI Taxonomy" id="1186058"/>
    <lineage>
        <taxon>Eukaryota</taxon>
        <taxon>Fungi</taxon>
        <taxon>Dikarya</taxon>
        <taxon>Basidiomycota</taxon>
        <taxon>Agaricomycotina</taxon>
        <taxon>Tremellomycetes</taxon>
        <taxon>Trichosporonales</taxon>
        <taxon>Trichosporonaceae</taxon>
        <taxon>Trichosporon</taxon>
    </lineage>
</organism>
<keyword evidence="1" id="KW-0812">Transmembrane</keyword>
<evidence type="ECO:0000313" key="3">
    <source>
        <dbReference type="Proteomes" id="UP000002748"/>
    </source>
</evidence>
<reference evidence="2 3" key="1">
    <citation type="journal article" date="2012" name="Eukaryot. Cell">
        <title>Draft genome sequence of CBS 2479, the standard type strain of Trichosporon asahii.</title>
        <authorList>
            <person name="Yang R.Y."/>
            <person name="Li H.T."/>
            <person name="Zhu H."/>
            <person name="Zhou G.P."/>
            <person name="Wang M."/>
            <person name="Wang L."/>
        </authorList>
    </citation>
    <scope>NUCLEOTIDE SEQUENCE [LARGE SCALE GENOMIC DNA]</scope>
    <source>
        <strain evidence="3">ATCC 90039 / CBS 2479 / JCM 2466 / KCTC 7840 / NCYC 2677 / UAMH 7654</strain>
    </source>
</reference>
<feature type="transmembrane region" description="Helical" evidence="1">
    <location>
        <begin position="91"/>
        <end position="112"/>
    </location>
</feature>
<feature type="transmembrane region" description="Helical" evidence="1">
    <location>
        <begin position="7"/>
        <end position="28"/>
    </location>
</feature>
<protein>
    <submittedName>
        <fullName evidence="2">Uncharacterized protein</fullName>
    </submittedName>
</protein>
<dbReference type="KEGG" id="tasa:A1Q1_02464"/>
<dbReference type="AlphaFoldDB" id="J5T0V5"/>
<dbReference type="EMBL" id="ALBS01000202">
    <property type="protein sequence ID" value="EJT48556.1"/>
    <property type="molecule type" value="Genomic_DNA"/>
</dbReference>
<feature type="transmembrane region" description="Helical" evidence="1">
    <location>
        <begin position="124"/>
        <end position="149"/>
    </location>
</feature>
<sequence>MPALLHVTLYSFCLGVSLIHLIFAAWSAEKGRQDWSRMMSGGKQYSLVLIEDGPAYEKAYRFAIFRAVVAAVSAAYFCSHLIVRRIWKETWFIWCSVDFVIIAIIAGLSVASQLTGMYFASAPAVLDVIAFFLLAIFYVILLISILIVFGRGARREGVRIALSSSVDRLKHVRRHGAPDPPVHAVAGQHMAPITPEIRVTQV</sequence>
<name>J5T0V5_TRIAS</name>
<keyword evidence="1" id="KW-1133">Transmembrane helix</keyword>
<comment type="caution">
    <text evidence="2">The sequence shown here is derived from an EMBL/GenBank/DDBJ whole genome shotgun (WGS) entry which is preliminary data.</text>
</comment>
<dbReference type="HOGENOM" id="CLU_1355521_0_0_1"/>
<proteinExistence type="predicted"/>
<gene>
    <name evidence="2" type="ORF">A1Q1_02464</name>
</gene>
<evidence type="ECO:0000313" key="2">
    <source>
        <dbReference type="EMBL" id="EJT48556.1"/>
    </source>
</evidence>
<dbReference type="RefSeq" id="XP_014179201.1">
    <property type="nucleotide sequence ID" value="XM_014323726.1"/>
</dbReference>
<keyword evidence="1" id="KW-0472">Membrane</keyword>
<accession>J5T0V5</accession>
<dbReference type="GeneID" id="25985978"/>
<feature type="transmembrane region" description="Helical" evidence="1">
    <location>
        <begin position="59"/>
        <end position="79"/>
    </location>
</feature>
<dbReference type="VEuPathDB" id="FungiDB:A1Q1_02464"/>
<dbReference type="Proteomes" id="UP000002748">
    <property type="component" value="Unassembled WGS sequence"/>
</dbReference>
<evidence type="ECO:0000256" key="1">
    <source>
        <dbReference type="SAM" id="Phobius"/>
    </source>
</evidence>